<feature type="domain" description="SMP-30/Gluconolactonase/LRE-like region" evidence="3">
    <location>
        <begin position="37"/>
        <end position="282"/>
    </location>
</feature>
<dbReference type="OrthoDB" id="241638at2"/>
<evidence type="ECO:0000313" key="4">
    <source>
        <dbReference type="EMBL" id="TQM20128.1"/>
    </source>
</evidence>
<evidence type="ECO:0000259" key="3">
    <source>
        <dbReference type="Pfam" id="PF08450"/>
    </source>
</evidence>
<dbReference type="EMBL" id="VFPE01000006">
    <property type="protein sequence ID" value="TQM20128.1"/>
    <property type="molecule type" value="Genomic_DNA"/>
</dbReference>
<dbReference type="Proteomes" id="UP000320235">
    <property type="component" value="Unassembled WGS sequence"/>
</dbReference>
<evidence type="ECO:0000256" key="1">
    <source>
        <dbReference type="ARBA" id="ARBA00008853"/>
    </source>
</evidence>
<dbReference type="InterPro" id="IPR011042">
    <property type="entry name" value="6-blade_b-propeller_TolB-like"/>
</dbReference>
<name>A0A543EEU7_9MICO</name>
<sequence length="300" mass="32658">MATERLAAVYESFDERFADVGGDHFLECVFDDGRWLEGPAYHPAHRFVLFSDIPNERVLRFDERTRRVDVFDAASGFANGRTVDAQGRFVWCEHGGRRVARLEHDGSTSVVADAYEGMPLNSPNDVAVHRDGSVWFTDPTYGILSDYEGVAATPQQAVRGVYRVDAGGSVALRFGGLDQPNGIAFDPESTSVYVTDSGTPAIWRADVRADGSSGDLERIVEADVVYDGIRTDALGRLWVAAADGVRCHAADGTLIGRIPLPETVANLEFGGPRRNVLYITATTSLYVLRTTVRGRALADG</sequence>
<protein>
    <submittedName>
        <fullName evidence="4">Gluconolactonase</fullName>
    </submittedName>
</protein>
<proteinExistence type="inferred from homology"/>
<dbReference type="InterPro" id="IPR051262">
    <property type="entry name" value="SMP-30/CGR1_Lactonase"/>
</dbReference>
<keyword evidence="5" id="KW-1185">Reference proteome</keyword>
<dbReference type="InterPro" id="IPR013658">
    <property type="entry name" value="SGL"/>
</dbReference>
<evidence type="ECO:0000256" key="2">
    <source>
        <dbReference type="ARBA" id="ARBA00022801"/>
    </source>
</evidence>
<dbReference type="PANTHER" id="PTHR47572:SF4">
    <property type="entry name" value="LACTONASE DRP35"/>
    <property type="match status" value="1"/>
</dbReference>
<dbReference type="GO" id="GO:0016787">
    <property type="term" value="F:hydrolase activity"/>
    <property type="evidence" value="ECO:0007669"/>
    <property type="project" value="UniProtKB-KW"/>
</dbReference>
<evidence type="ECO:0000313" key="5">
    <source>
        <dbReference type="Proteomes" id="UP000320235"/>
    </source>
</evidence>
<keyword evidence="2" id="KW-0378">Hydrolase</keyword>
<dbReference type="AlphaFoldDB" id="A0A543EEU7"/>
<dbReference type="SUPFAM" id="SSF63829">
    <property type="entry name" value="Calcium-dependent phosphotriesterase"/>
    <property type="match status" value="1"/>
</dbReference>
<comment type="caution">
    <text evidence="4">The sequence shown here is derived from an EMBL/GenBank/DDBJ whole genome shotgun (WGS) entry which is preliminary data.</text>
</comment>
<comment type="similarity">
    <text evidence="1">Belongs to the SMP-30/CGR1 family.</text>
</comment>
<gene>
    <name evidence="4" type="ORF">FB391_3262</name>
</gene>
<dbReference type="Gene3D" id="2.120.10.30">
    <property type="entry name" value="TolB, C-terminal domain"/>
    <property type="match status" value="1"/>
</dbReference>
<dbReference type="PANTHER" id="PTHR47572">
    <property type="entry name" value="LIPOPROTEIN-RELATED"/>
    <property type="match status" value="1"/>
</dbReference>
<organism evidence="4 5">
    <name type="scientific">Microbacterium kyungheense</name>
    <dbReference type="NCBI Taxonomy" id="1263636"/>
    <lineage>
        <taxon>Bacteria</taxon>
        <taxon>Bacillati</taxon>
        <taxon>Actinomycetota</taxon>
        <taxon>Actinomycetes</taxon>
        <taxon>Micrococcales</taxon>
        <taxon>Microbacteriaceae</taxon>
        <taxon>Microbacterium</taxon>
    </lineage>
</organism>
<dbReference type="Pfam" id="PF08450">
    <property type="entry name" value="SGL"/>
    <property type="match status" value="1"/>
</dbReference>
<accession>A0A543EEU7</accession>
<reference evidence="4 5" key="1">
    <citation type="submission" date="2019-06" db="EMBL/GenBank/DDBJ databases">
        <title>Sequencing the genomes of 1000 actinobacteria strains.</title>
        <authorList>
            <person name="Klenk H.-P."/>
        </authorList>
    </citation>
    <scope>NUCLEOTIDE SEQUENCE [LARGE SCALE GENOMIC DNA]</scope>
    <source>
        <strain evidence="4 5">DSM 105492</strain>
    </source>
</reference>